<evidence type="ECO:0000313" key="2">
    <source>
        <dbReference type="Proteomes" id="UP000182761"/>
    </source>
</evidence>
<sequence length="193" mass="22636">MSKLLKKLYILYSIPLFSFTLISCKKEEYLPKPTGQVRLEYPTPSYILFKRENCPFEFQYSAFTKVIDKHKNCWYNFSYPSMKATLYLTYSEVDGNLNSLLKEAQRLVYEHTIKANSIKAKSFSYPEKKIFGNLYRLGGESASNIQFYVTDSTKHFLSGNLYFKVQPRPDSLQPAVDYIEKDIIKMIETTTWE</sequence>
<dbReference type="NCBIfam" id="TIGR03512">
    <property type="entry name" value="GldD_lipo"/>
    <property type="match status" value="1"/>
</dbReference>
<accession>A0A0X3APA8</accession>
<dbReference type="InterPro" id="IPR019850">
    <property type="entry name" value="GldD-like"/>
</dbReference>
<gene>
    <name evidence="1" type="ORF">Ga0061079_11353</name>
</gene>
<dbReference type="RefSeq" id="WP_055426154.1">
    <property type="nucleotide sequence ID" value="NZ_FCOR01000013.1"/>
</dbReference>
<dbReference type="Proteomes" id="UP000182761">
    <property type="component" value="Unassembled WGS sequence"/>
</dbReference>
<dbReference type="OrthoDB" id="679501at2"/>
<dbReference type="PROSITE" id="PS51257">
    <property type="entry name" value="PROKAR_LIPOPROTEIN"/>
    <property type="match status" value="1"/>
</dbReference>
<keyword evidence="1" id="KW-0449">Lipoprotein</keyword>
<proteinExistence type="predicted"/>
<keyword evidence="2" id="KW-1185">Reference proteome</keyword>
<dbReference type="Pfam" id="PF25593">
    <property type="entry name" value="GldD_lipo"/>
    <property type="match status" value="1"/>
</dbReference>
<protein>
    <submittedName>
        <fullName evidence="1">Gliding motility-associated lipoprotein GldD</fullName>
    </submittedName>
</protein>
<dbReference type="AlphaFoldDB" id="A0A0X3APA8"/>
<dbReference type="STRING" id="1586267.GCA_001418685_01847"/>
<evidence type="ECO:0000313" key="1">
    <source>
        <dbReference type="EMBL" id="CVK16979.1"/>
    </source>
</evidence>
<name>A0A0X3APA8_9FLAO</name>
<organism evidence="1 2">
    <name type="scientific">Apibacter mensalis</name>
    <dbReference type="NCBI Taxonomy" id="1586267"/>
    <lineage>
        <taxon>Bacteria</taxon>
        <taxon>Pseudomonadati</taxon>
        <taxon>Bacteroidota</taxon>
        <taxon>Flavobacteriia</taxon>
        <taxon>Flavobacteriales</taxon>
        <taxon>Weeksellaceae</taxon>
        <taxon>Apibacter</taxon>
    </lineage>
</organism>
<dbReference type="EMBL" id="FCOR01000013">
    <property type="protein sequence ID" value="CVK16979.1"/>
    <property type="molecule type" value="Genomic_DNA"/>
</dbReference>
<reference evidence="1 2" key="1">
    <citation type="submission" date="2016-01" db="EMBL/GenBank/DDBJ databases">
        <authorList>
            <person name="McClelland M."/>
            <person name="Jain A."/>
            <person name="Saraogi P."/>
            <person name="Mendelson R."/>
            <person name="Westerman R."/>
            <person name="SanMiguel P."/>
            <person name="Csonka L."/>
        </authorList>
    </citation>
    <scope>NUCLEOTIDE SEQUENCE [LARGE SCALE GENOMIC DNA]</scope>
    <source>
        <strain evidence="1 2">R-53146</strain>
    </source>
</reference>